<organism evidence="1 2">
    <name type="scientific">Termititenax aidoneus</name>
    <dbReference type="NCBI Taxonomy" id="2218524"/>
    <lineage>
        <taxon>Bacteria</taxon>
        <taxon>Bacillati</taxon>
        <taxon>Candidatus Margulisiibacteriota</taxon>
        <taxon>Candidatus Termititenacia</taxon>
        <taxon>Candidatus Termititenacales</taxon>
        <taxon>Candidatus Termititenacaceae</taxon>
        <taxon>Candidatus Termititenax</taxon>
    </lineage>
</organism>
<evidence type="ECO:0000313" key="1">
    <source>
        <dbReference type="EMBL" id="GBR74499.1"/>
    </source>
</evidence>
<accession>A0A388TD82</accession>
<dbReference type="AlphaFoldDB" id="A0A388TD82"/>
<keyword evidence="2" id="KW-1185">Reference proteome</keyword>
<sequence>MGIKRLIFFSLLLPVFLSAYTKLPLAVSNEIVAFTLFNYDNLIADSYENNKPYIKQLVYLLSRATKISETKYSAALQSPEFSAEDFPVSYMLKLNRRTREISGYYFVDTDE</sequence>
<name>A0A388TD82_TERA1</name>
<dbReference type="EMBL" id="BGZN01000050">
    <property type="protein sequence ID" value="GBR74499.1"/>
    <property type="molecule type" value="Genomic_DNA"/>
</dbReference>
<gene>
    <name evidence="1" type="ORF">NO1_1662</name>
</gene>
<dbReference type="Proteomes" id="UP000269352">
    <property type="component" value="Unassembled WGS sequence"/>
</dbReference>
<protein>
    <submittedName>
        <fullName evidence="1">Uncharacterized protein</fullName>
    </submittedName>
</protein>
<comment type="caution">
    <text evidence="1">The sequence shown here is derived from an EMBL/GenBank/DDBJ whole genome shotgun (WGS) entry which is preliminary data.</text>
</comment>
<proteinExistence type="predicted"/>
<reference evidence="1 2" key="1">
    <citation type="journal article" date="2019" name="ISME J.">
        <title>Genome analyses of uncultured TG2/ZB3 bacteria in 'Margulisbacteria' specifically attached to ectosymbiotic spirochetes of protists in the termite gut.</title>
        <authorList>
            <person name="Utami Y.D."/>
            <person name="Kuwahara H."/>
            <person name="Igai K."/>
            <person name="Murakami T."/>
            <person name="Sugaya K."/>
            <person name="Morikawa T."/>
            <person name="Nagura Y."/>
            <person name="Yuki M."/>
            <person name="Deevong P."/>
            <person name="Inoue T."/>
            <person name="Kihara K."/>
            <person name="Lo N."/>
            <person name="Yamada A."/>
            <person name="Ohkuma M."/>
            <person name="Hongoh Y."/>
        </authorList>
    </citation>
    <scope>NUCLEOTIDE SEQUENCE [LARGE SCALE GENOMIC DNA]</scope>
    <source>
        <strain evidence="1">NkOx7-01</strain>
    </source>
</reference>
<evidence type="ECO:0000313" key="2">
    <source>
        <dbReference type="Proteomes" id="UP000269352"/>
    </source>
</evidence>